<protein>
    <recommendedName>
        <fullName evidence="2">WRKY19-like zinc finger domain-containing protein</fullName>
    </recommendedName>
</protein>
<sequence>MSIDKLQPLGDAPTLVTRLMRMESFLDESKAFPLQVVAEADNGVYQPLFLDKELYDMELDPFNFDLDALELPSDENDLPLLNFNANIADIHACDDKATGDNLDWNMMCAKKEMDQITPLPYSFGLATAPKAKDSQKRVPLAPRATPLAQTSFLPVSMMPSTSAPLRVTIPKADVPDDDMGNDDGADSPNSSARKTCTHTGCNNRARSHQKCKKHGGARQCTHAGCLKNSQSRGLCIAHGGGSRCRFEGCHRASQSRGLCKSHGGGKFCAVDGCKKKAHLKQLCRMHGGGERCKAPKCLKWAQRKGWCMSHAKEHEV</sequence>
<dbReference type="STRING" id="695850.A0A067BW46"/>
<dbReference type="RefSeq" id="XP_012206756.1">
    <property type="nucleotide sequence ID" value="XM_012351366.1"/>
</dbReference>
<evidence type="ECO:0000313" key="4">
    <source>
        <dbReference type="Proteomes" id="UP000030745"/>
    </source>
</evidence>
<dbReference type="Pfam" id="PF24906">
    <property type="entry name" value="Zf_WRKY19"/>
    <property type="match status" value="1"/>
</dbReference>
<feature type="compositionally biased region" description="Polar residues" evidence="1">
    <location>
        <begin position="187"/>
        <end position="200"/>
    </location>
</feature>
<dbReference type="VEuPathDB" id="FungiDB:SPRG_11692"/>
<dbReference type="KEGG" id="spar:SPRG_11692"/>
<name>A0A067BW46_SAPPC</name>
<gene>
    <name evidence="3" type="ORF">SPRG_11692</name>
</gene>
<dbReference type="AlphaFoldDB" id="A0A067BW46"/>
<feature type="region of interest" description="Disordered" evidence="1">
    <location>
        <begin position="171"/>
        <end position="200"/>
    </location>
</feature>
<evidence type="ECO:0000256" key="1">
    <source>
        <dbReference type="SAM" id="MobiDB-lite"/>
    </source>
</evidence>
<dbReference type="PANTHER" id="PTHR31827">
    <property type="entry name" value="EMB|CAB89363.1"/>
    <property type="match status" value="1"/>
</dbReference>
<organism evidence="3 4">
    <name type="scientific">Saprolegnia parasitica (strain CBS 223.65)</name>
    <dbReference type="NCBI Taxonomy" id="695850"/>
    <lineage>
        <taxon>Eukaryota</taxon>
        <taxon>Sar</taxon>
        <taxon>Stramenopiles</taxon>
        <taxon>Oomycota</taxon>
        <taxon>Saprolegniomycetes</taxon>
        <taxon>Saprolegniales</taxon>
        <taxon>Saprolegniaceae</taxon>
        <taxon>Saprolegnia</taxon>
    </lineage>
</organism>
<proteinExistence type="predicted"/>
<evidence type="ECO:0000259" key="2">
    <source>
        <dbReference type="Pfam" id="PF24906"/>
    </source>
</evidence>
<dbReference type="EMBL" id="KK583267">
    <property type="protein sequence ID" value="KDO22508.1"/>
    <property type="molecule type" value="Genomic_DNA"/>
</dbReference>
<feature type="domain" description="WRKY19-like zinc finger" evidence="2">
    <location>
        <begin position="218"/>
        <end position="240"/>
    </location>
</feature>
<dbReference type="PANTHER" id="PTHR31827:SF1">
    <property type="entry name" value="EMB|CAB89363.1"/>
    <property type="match status" value="1"/>
</dbReference>
<dbReference type="OMA" id="GARQCTH"/>
<dbReference type="Proteomes" id="UP000030745">
    <property type="component" value="Unassembled WGS sequence"/>
</dbReference>
<reference evidence="3 4" key="1">
    <citation type="journal article" date="2013" name="PLoS Genet.">
        <title>Distinctive expansion of potential virulence genes in the genome of the oomycete fish pathogen Saprolegnia parasitica.</title>
        <authorList>
            <person name="Jiang R.H."/>
            <person name="de Bruijn I."/>
            <person name="Haas B.J."/>
            <person name="Belmonte R."/>
            <person name="Lobach L."/>
            <person name="Christie J."/>
            <person name="van den Ackerveken G."/>
            <person name="Bottin A."/>
            <person name="Bulone V."/>
            <person name="Diaz-Moreno S.M."/>
            <person name="Dumas B."/>
            <person name="Fan L."/>
            <person name="Gaulin E."/>
            <person name="Govers F."/>
            <person name="Grenville-Briggs L.J."/>
            <person name="Horner N.R."/>
            <person name="Levin J.Z."/>
            <person name="Mammella M."/>
            <person name="Meijer H.J."/>
            <person name="Morris P."/>
            <person name="Nusbaum C."/>
            <person name="Oome S."/>
            <person name="Phillips A.J."/>
            <person name="van Rooyen D."/>
            <person name="Rzeszutek E."/>
            <person name="Saraiva M."/>
            <person name="Secombes C.J."/>
            <person name="Seidl M.F."/>
            <person name="Snel B."/>
            <person name="Stassen J.H."/>
            <person name="Sykes S."/>
            <person name="Tripathy S."/>
            <person name="van den Berg H."/>
            <person name="Vega-Arreguin J.C."/>
            <person name="Wawra S."/>
            <person name="Young S.K."/>
            <person name="Zeng Q."/>
            <person name="Dieguez-Uribeondo J."/>
            <person name="Russ C."/>
            <person name="Tyler B.M."/>
            <person name="van West P."/>
        </authorList>
    </citation>
    <scope>NUCLEOTIDE SEQUENCE [LARGE SCALE GENOMIC DNA]</scope>
    <source>
        <strain evidence="3 4">CBS 223.65</strain>
    </source>
</reference>
<dbReference type="GeneID" id="24133713"/>
<keyword evidence="4" id="KW-1185">Reference proteome</keyword>
<feature type="compositionally biased region" description="Acidic residues" evidence="1">
    <location>
        <begin position="175"/>
        <end position="185"/>
    </location>
</feature>
<dbReference type="InterPro" id="IPR056866">
    <property type="entry name" value="Znf_WRKY19"/>
</dbReference>
<evidence type="ECO:0000313" key="3">
    <source>
        <dbReference type="EMBL" id="KDO22508.1"/>
    </source>
</evidence>
<dbReference type="OrthoDB" id="58342at2759"/>
<accession>A0A067BW46</accession>